<evidence type="ECO:0000313" key="1">
    <source>
        <dbReference type="EMBL" id="CRL03042.1"/>
    </source>
</evidence>
<evidence type="ECO:0000313" key="2">
    <source>
        <dbReference type="Proteomes" id="UP000183832"/>
    </source>
</evidence>
<keyword evidence="2" id="KW-1185">Reference proteome</keyword>
<accession>A0A1J1ITJ2</accession>
<dbReference type="AlphaFoldDB" id="A0A1J1ITJ2"/>
<gene>
    <name evidence="1" type="ORF">CLUMA_CG016777</name>
</gene>
<dbReference type="Proteomes" id="UP000183832">
    <property type="component" value="Unassembled WGS sequence"/>
</dbReference>
<reference evidence="1 2" key="1">
    <citation type="submission" date="2015-04" db="EMBL/GenBank/DDBJ databases">
        <authorList>
            <person name="Syromyatnikov M.Y."/>
            <person name="Popov V.N."/>
        </authorList>
    </citation>
    <scope>NUCLEOTIDE SEQUENCE [LARGE SCALE GENOMIC DNA]</scope>
</reference>
<name>A0A1J1ITJ2_9DIPT</name>
<protein>
    <submittedName>
        <fullName evidence="1">CLUMA_CG016777, isoform A</fullName>
    </submittedName>
</protein>
<sequence>MKMMLRSRTLDVNVIEAFFSSSKNKRVEILITSRFHTCDVDDDYEGLLCTVHVVEFHKNSLTEIESTQR</sequence>
<dbReference type="EMBL" id="CVRI01000059">
    <property type="protein sequence ID" value="CRL03042.1"/>
    <property type="molecule type" value="Genomic_DNA"/>
</dbReference>
<organism evidence="1 2">
    <name type="scientific">Clunio marinus</name>
    <dbReference type="NCBI Taxonomy" id="568069"/>
    <lineage>
        <taxon>Eukaryota</taxon>
        <taxon>Metazoa</taxon>
        <taxon>Ecdysozoa</taxon>
        <taxon>Arthropoda</taxon>
        <taxon>Hexapoda</taxon>
        <taxon>Insecta</taxon>
        <taxon>Pterygota</taxon>
        <taxon>Neoptera</taxon>
        <taxon>Endopterygota</taxon>
        <taxon>Diptera</taxon>
        <taxon>Nematocera</taxon>
        <taxon>Chironomoidea</taxon>
        <taxon>Chironomidae</taxon>
        <taxon>Clunio</taxon>
    </lineage>
</organism>
<proteinExistence type="predicted"/>